<dbReference type="CDD" id="cd06222">
    <property type="entry name" value="RNase_H_like"/>
    <property type="match status" value="1"/>
</dbReference>
<feature type="domain" description="RNase H type-1" evidence="1">
    <location>
        <begin position="36"/>
        <end position="98"/>
    </location>
</feature>
<name>A0ABU6YBC7_9FABA</name>
<sequence length="156" mass="16951">MGSARRPLLGSNPLLRGVTKCPITWRPPPTNWLKINVDASFCHESGNGAITVVIRDSNGALQGGIASVVNTGSSLIVESIAVREALILARNLNLGNTIIDILNDDPQFGLTWTPREGNNLAHLTARLKQNNQLLMSLYVEPPNTIRDGNEAGRDRY</sequence>
<protein>
    <recommendedName>
        <fullName evidence="1">RNase H type-1 domain-containing protein</fullName>
    </recommendedName>
</protein>
<dbReference type="PANTHER" id="PTHR47074:SF11">
    <property type="entry name" value="REVERSE TRANSCRIPTASE-LIKE PROTEIN"/>
    <property type="match status" value="1"/>
</dbReference>
<accession>A0ABU6YBC7</accession>
<dbReference type="PANTHER" id="PTHR47074">
    <property type="entry name" value="BNAC02G40300D PROTEIN"/>
    <property type="match status" value="1"/>
</dbReference>
<evidence type="ECO:0000259" key="1">
    <source>
        <dbReference type="Pfam" id="PF13456"/>
    </source>
</evidence>
<dbReference type="InterPro" id="IPR052929">
    <property type="entry name" value="RNase_H-like_EbsB-rel"/>
</dbReference>
<keyword evidence="3" id="KW-1185">Reference proteome</keyword>
<evidence type="ECO:0000313" key="2">
    <source>
        <dbReference type="EMBL" id="MED6207186.1"/>
    </source>
</evidence>
<organism evidence="2 3">
    <name type="scientific">Stylosanthes scabra</name>
    <dbReference type="NCBI Taxonomy" id="79078"/>
    <lineage>
        <taxon>Eukaryota</taxon>
        <taxon>Viridiplantae</taxon>
        <taxon>Streptophyta</taxon>
        <taxon>Embryophyta</taxon>
        <taxon>Tracheophyta</taxon>
        <taxon>Spermatophyta</taxon>
        <taxon>Magnoliopsida</taxon>
        <taxon>eudicotyledons</taxon>
        <taxon>Gunneridae</taxon>
        <taxon>Pentapetalae</taxon>
        <taxon>rosids</taxon>
        <taxon>fabids</taxon>
        <taxon>Fabales</taxon>
        <taxon>Fabaceae</taxon>
        <taxon>Papilionoideae</taxon>
        <taxon>50 kb inversion clade</taxon>
        <taxon>dalbergioids sensu lato</taxon>
        <taxon>Dalbergieae</taxon>
        <taxon>Pterocarpus clade</taxon>
        <taxon>Stylosanthes</taxon>
    </lineage>
</organism>
<comment type="caution">
    <text evidence="2">The sequence shown here is derived from an EMBL/GenBank/DDBJ whole genome shotgun (WGS) entry which is preliminary data.</text>
</comment>
<dbReference type="EMBL" id="JASCZI010241807">
    <property type="protein sequence ID" value="MED6207186.1"/>
    <property type="molecule type" value="Genomic_DNA"/>
</dbReference>
<dbReference type="Pfam" id="PF13456">
    <property type="entry name" value="RVT_3"/>
    <property type="match status" value="1"/>
</dbReference>
<evidence type="ECO:0000313" key="3">
    <source>
        <dbReference type="Proteomes" id="UP001341840"/>
    </source>
</evidence>
<dbReference type="InterPro" id="IPR012337">
    <property type="entry name" value="RNaseH-like_sf"/>
</dbReference>
<gene>
    <name evidence="2" type="ORF">PIB30_033489</name>
</gene>
<proteinExistence type="predicted"/>
<reference evidence="2 3" key="1">
    <citation type="journal article" date="2023" name="Plants (Basel)">
        <title>Bridging the Gap: Combining Genomics and Transcriptomics Approaches to Understand Stylosanthes scabra, an Orphan Legume from the Brazilian Caatinga.</title>
        <authorList>
            <person name="Ferreira-Neto J.R.C."/>
            <person name="da Silva M.D."/>
            <person name="Binneck E."/>
            <person name="de Melo N.F."/>
            <person name="da Silva R.H."/>
            <person name="de Melo A.L.T.M."/>
            <person name="Pandolfi V."/>
            <person name="Bustamante F.O."/>
            <person name="Brasileiro-Vidal A.C."/>
            <person name="Benko-Iseppon A.M."/>
        </authorList>
    </citation>
    <scope>NUCLEOTIDE SEQUENCE [LARGE SCALE GENOMIC DNA]</scope>
    <source>
        <tissue evidence="2">Leaves</tissue>
    </source>
</reference>
<dbReference type="Proteomes" id="UP001341840">
    <property type="component" value="Unassembled WGS sequence"/>
</dbReference>
<dbReference type="InterPro" id="IPR002156">
    <property type="entry name" value="RNaseH_domain"/>
</dbReference>
<dbReference type="SUPFAM" id="SSF53098">
    <property type="entry name" value="Ribonuclease H-like"/>
    <property type="match status" value="1"/>
</dbReference>
<dbReference type="InterPro" id="IPR044730">
    <property type="entry name" value="RNase_H-like_dom_plant"/>
</dbReference>